<sequence>MSSSKAIVIMALGTLQAVAQTPTETQSETYATLSVYPTLSMPPCWEFKNSLPITGAPAPPMDMSELGVSFALGSLYNTEDPCKLPVITGSSADEFSEWASEWTSWQAQHVSEFRVLWEKCSDEPYITDLVPVGPDVCSTLRAKITGASTTGDDDDELASKTVHIQPEKTEDDKPEDVKDSSASRAEGSLLVFLLAAYVFGIGA</sequence>
<proteinExistence type="predicted"/>
<protein>
    <recommendedName>
        <fullName evidence="5">Infection structure specific protein</fullName>
    </recommendedName>
</protein>
<feature type="region of interest" description="Disordered" evidence="1">
    <location>
        <begin position="162"/>
        <end position="182"/>
    </location>
</feature>
<keyword evidence="4" id="KW-1185">Reference proteome</keyword>
<evidence type="ECO:0008006" key="5">
    <source>
        <dbReference type="Google" id="ProtNLM"/>
    </source>
</evidence>
<evidence type="ECO:0000313" key="4">
    <source>
        <dbReference type="Proteomes" id="UP000091967"/>
    </source>
</evidence>
<evidence type="ECO:0000313" key="3">
    <source>
        <dbReference type="EMBL" id="OBS22519.1"/>
    </source>
</evidence>
<comment type="caution">
    <text evidence="3">The sequence shown here is derived from an EMBL/GenBank/DDBJ whole genome shotgun (WGS) entry which is preliminary data.</text>
</comment>
<evidence type="ECO:0000256" key="2">
    <source>
        <dbReference type="SAM" id="SignalP"/>
    </source>
</evidence>
<feature type="signal peptide" evidence="2">
    <location>
        <begin position="1"/>
        <end position="19"/>
    </location>
</feature>
<dbReference type="OMA" id="TSWQAQH"/>
<dbReference type="Proteomes" id="UP000091967">
    <property type="component" value="Unassembled WGS sequence"/>
</dbReference>
<dbReference type="EMBL" id="LYXU01000003">
    <property type="protein sequence ID" value="OBS22519.1"/>
    <property type="molecule type" value="Genomic_DNA"/>
</dbReference>
<organism evidence="3 4">
    <name type="scientific">Fusarium poae</name>
    <dbReference type="NCBI Taxonomy" id="36050"/>
    <lineage>
        <taxon>Eukaryota</taxon>
        <taxon>Fungi</taxon>
        <taxon>Dikarya</taxon>
        <taxon>Ascomycota</taxon>
        <taxon>Pezizomycotina</taxon>
        <taxon>Sordariomycetes</taxon>
        <taxon>Hypocreomycetidae</taxon>
        <taxon>Hypocreales</taxon>
        <taxon>Nectriaceae</taxon>
        <taxon>Fusarium</taxon>
    </lineage>
</organism>
<feature type="compositionally biased region" description="Basic and acidic residues" evidence="1">
    <location>
        <begin position="165"/>
        <end position="181"/>
    </location>
</feature>
<gene>
    <name evidence="3" type="ORF">FPOA_08856</name>
</gene>
<feature type="chain" id="PRO_5008603035" description="Infection structure specific protein" evidence="2">
    <location>
        <begin position="20"/>
        <end position="203"/>
    </location>
</feature>
<accession>A0A1B8APM8</accession>
<dbReference type="AlphaFoldDB" id="A0A1B8APM8"/>
<name>A0A1B8APM8_FUSPO</name>
<evidence type="ECO:0000256" key="1">
    <source>
        <dbReference type="SAM" id="MobiDB-lite"/>
    </source>
</evidence>
<reference evidence="3 4" key="1">
    <citation type="submission" date="2016-06" db="EMBL/GenBank/DDBJ databases">
        <title>Living apart together: crosstalk between the core and supernumerary genomes in a fungal plant pathogen.</title>
        <authorList>
            <person name="Vanheule A."/>
            <person name="Audenaert K."/>
            <person name="Warris S."/>
            <person name="Van De Geest H."/>
            <person name="Schijlen E."/>
            <person name="Hofte M."/>
            <person name="De Saeger S."/>
            <person name="Haesaert G."/>
            <person name="Waalwijk C."/>
            <person name="Van Der Lee T."/>
        </authorList>
    </citation>
    <scope>NUCLEOTIDE SEQUENCE [LARGE SCALE GENOMIC DNA]</scope>
    <source>
        <strain evidence="3 4">2516</strain>
    </source>
</reference>
<keyword evidence="2" id="KW-0732">Signal</keyword>